<accession>A0A4Y3KBI5</accession>
<evidence type="ECO:0000313" key="1">
    <source>
        <dbReference type="EMBL" id="GEA80200.1"/>
    </source>
</evidence>
<proteinExistence type="predicted"/>
<gene>
    <name evidence="1" type="ORF">CUD01_06440</name>
</gene>
<protein>
    <submittedName>
        <fullName evidence="1">Uncharacterized protein</fullName>
    </submittedName>
</protein>
<dbReference type="Proteomes" id="UP000315842">
    <property type="component" value="Unassembled WGS sequence"/>
</dbReference>
<keyword evidence="2" id="KW-1185">Reference proteome</keyword>
<comment type="caution">
    <text evidence="1">The sequence shown here is derived from an EMBL/GenBank/DDBJ whole genome shotgun (WGS) entry which is preliminary data.</text>
</comment>
<reference evidence="1 2" key="1">
    <citation type="submission" date="2019-06" db="EMBL/GenBank/DDBJ databases">
        <title>Whole genome shotgun sequence of Cellulomonas uda NBRC 3747.</title>
        <authorList>
            <person name="Hosoyama A."/>
            <person name="Uohara A."/>
            <person name="Ohji S."/>
            <person name="Ichikawa N."/>
        </authorList>
    </citation>
    <scope>NUCLEOTIDE SEQUENCE [LARGE SCALE GENOMIC DNA]</scope>
    <source>
        <strain evidence="1 2">NBRC 3747</strain>
    </source>
</reference>
<name>A0A4Y3KBI5_CELUD</name>
<evidence type="ECO:0000313" key="2">
    <source>
        <dbReference type="Proteomes" id="UP000315842"/>
    </source>
</evidence>
<dbReference type="AlphaFoldDB" id="A0A4Y3KBI5"/>
<sequence>MKKIQFTPVVRSSMQLPTLLIAPTFGGFQGRAVPAAWRASDDALIARHGVTVDGTALDPLRASLV</sequence>
<dbReference type="EMBL" id="BJLP01000007">
    <property type="protein sequence ID" value="GEA80200.1"/>
    <property type="molecule type" value="Genomic_DNA"/>
</dbReference>
<organism evidence="1 2">
    <name type="scientific">Cellulomonas uda</name>
    <dbReference type="NCBI Taxonomy" id="1714"/>
    <lineage>
        <taxon>Bacteria</taxon>
        <taxon>Bacillati</taxon>
        <taxon>Actinomycetota</taxon>
        <taxon>Actinomycetes</taxon>
        <taxon>Micrococcales</taxon>
        <taxon>Cellulomonadaceae</taxon>
        <taxon>Cellulomonas</taxon>
    </lineage>
</organism>